<organism evidence="2 3">
    <name type="scientific">Rhizophagus clarus</name>
    <dbReference type="NCBI Taxonomy" id="94130"/>
    <lineage>
        <taxon>Eukaryota</taxon>
        <taxon>Fungi</taxon>
        <taxon>Fungi incertae sedis</taxon>
        <taxon>Mucoromycota</taxon>
        <taxon>Glomeromycotina</taxon>
        <taxon>Glomeromycetes</taxon>
        <taxon>Glomerales</taxon>
        <taxon>Glomeraceae</taxon>
        <taxon>Rhizophagus</taxon>
    </lineage>
</organism>
<feature type="region of interest" description="Disordered" evidence="1">
    <location>
        <begin position="105"/>
        <end position="147"/>
    </location>
</feature>
<accession>A0A8H3MHL1</accession>
<dbReference type="OrthoDB" id="2394703at2759"/>
<name>A0A8H3MHL1_9GLOM</name>
<feature type="region of interest" description="Disordered" evidence="1">
    <location>
        <begin position="165"/>
        <end position="192"/>
    </location>
</feature>
<proteinExistence type="predicted"/>
<sequence length="192" mass="22087">MNDPEIRLLIQERRNRNEEYWNITGCSKVSFWMSVAAKINSNFKSTYTAKQCKEKFQNLVRENKLMRAYVRGERNGKLSKSGEKYFDEFIDDFWKKSETSLVQIPPVPPSLPPPFSPPPPPPSPLPPPLPPQLLPPFSPSPPSPPYSASLRSYYNYPSSSRLHSFFSSRPRYPPPSRSWAQYSFYPPPSSQS</sequence>
<protein>
    <submittedName>
        <fullName evidence="2">Uncharacterized protein</fullName>
    </submittedName>
</protein>
<dbReference type="EMBL" id="BLAL01000356">
    <property type="protein sequence ID" value="GET04641.1"/>
    <property type="molecule type" value="Genomic_DNA"/>
</dbReference>
<evidence type="ECO:0000313" key="3">
    <source>
        <dbReference type="Proteomes" id="UP000615446"/>
    </source>
</evidence>
<evidence type="ECO:0000256" key="1">
    <source>
        <dbReference type="SAM" id="MobiDB-lite"/>
    </source>
</evidence>
<gene>
    <name evidence="2" type="ORF">RCL2_003094000</name>
</gene>
<dbReference type="AlphaFoldDB" id="A0A8H3MHL1"/>
<dbReference type="Gene3D" id="1.10.10.60">
    <property type="entry name" value="Homeodomain-like"/>
    <property type="match status" value="1"/>
</dbReference>
<reference evidence="2" key="1">
    <citation type="submission" date="2019-10" db="EMBL/GenBank/DDBJ databases">
        <title>Conservation and host-specific expression of non-tandemly repeated heterogenous ribosome RNA gene in arbuscular mycorrhizal fungi.</title>
        <authorList>
            <person name="Maeda T."/>
            <person name="Kobayashi Y."/>
            <person name="Nakagawa T."/>
            <person name="Ezawa T."/>
            <person name="Yamaguchi K."/>
            <person name="Bino T."/>
            <person name="Nishimoto Y."/>
            <person name="Shigenobu S."/>
            <person name="Kawaguchi M."/>
        </authorList>
    </citation>
    <scope>NUCLEOTIDE SEQUENCE</scope>
    <source>
        <strain evidence="2">HR1</strain>
    </source>
</reference>
<feature type="compositionally biased region" description="Pro residues" evidence="1">
    <location>
        <begin position="105"/>
        <end position="145"/>
    </location>
</feature>
<comment type="caution">
    <text evidence="2">The sequence shown here is derived from an EMBL/GenBank/DDBJ whole genome shotgun (WGS) entry which is preliminary data.</text>
</comment>
<evidence type="ECO:0000313" key="2">
    <source>
        <dbReference type="EMBL" id="GET04641.1"/>
    </source>
</evidence>
<dbReference type="Proteomes" id="UP000615446">
    <property type="component" value="Unassembled WGS sequence"/>
</dbReference>